<proteinExistence type="predicted"/>
<accession>A0AA95GF27</accession>
<dbReference type="PROSITE" id="PS51186">
    <property type="entry name" value="GNAT"/>
    <property type="match status" value="1"/>
</dbReference>
<dbReference type="Gene3D" id="3.40.630.30">
    <property type="match status" value="1"/>
</dbReference>
<dbReference type="InterPro" id="IPR016181">
    <property type="entry name" value="Acyl_CoA_acyltransferase"/>
</dbReference>
<protein>
    <submittedName>
        <fullName evidence="2">GNAT family N-acetyltransferase</fullName>
    </submittedName>
</protein>
<dbReference type="RefSeq" id="WP_280629178.1">
    <property type="nucleotide sequence ID" value="NZ_CP123498.1"/>
</dbReference>
<sequence length="186" mass="21526">MNNANKIVGENPVLVIKKPGDCKIDELDLFEKMVKKGNQVATNTLRELIENAKELGFIYKDNGICVTVGAIKKPFDTYKDRIQENFKQSGMEENKAKSYSLELGWLYTIEKERRKGHAERLVNSLMKRLSPEDREKVYATIHEDNVAMNEFLPKNGFCSIEKTYKSDREDYNIKYFYSCESAKTES</sequence>
<dbReference type="EMBL" id="CP123498">
    <property type="protein sequence ID" value="WGL95110.1"/>
    <property type="molecule type" value="Genomic_DNA"/>
</dbReference>
<name>A0AA95GF27_9GAMM</name>
<dbReference type="InterPro" id="IPR000182">
    <property type="entry name" value="GNAT_dom"/>
</dbReference>
<dbReference type="Pfam" id="PF08445">
    <property type="entry name" value="FR47"/>
    <property type="match status" value="1"/>
</dbReference>
<dbReference type="GO" id="GO:0016747">
    <property type="term" value="F:acyltransferase activity, transferring groups other than amino-acyl groups"/>
    <property type="evidence" value="ECO:0007669"/>
    <property type="project" value="InterPro"/>
</dbReference>
<evidence type="ECO:0000259" key="1">
    <source>
        <dbReference type="PROSITE" id="PS51186"/>
    </source>
</evidence>
<dbReference type="Proteomes" id="UP001177597">
    <property type="component" value="Chromosome"/>
</dbReference>
<dbReference type="SUPFAM" id="SSF55729">
    <property type="entry name" value="Acyl-CoA N-acyltransferases (Nat)"/>
    <property type="match status" value="1"/>
</dbReference>
<feature type="domain" description="N-acetyltransferase" evidence="1">
    <location>
        <begin position="14"/>
        <end position="177"/>
    </location>
</feature>
<gene>
    <name evidence="2" type="ORF">QE207_15820</name>
</gene>
<evidence type="ECO:0000313" key="3">
    <source>
        <dbReference type="Proteomes" id="UP001177597"/>
    </source>
</evidence>
<dbReference type="InterPro" id="IPR013653">
    <property type="entry name" value="GCN5-like_dom"/>
</dbReference>
<organism evidence="2 3">
    <name type="scientific">Arsenophonus nasoniae</name>
    <name type="common">son-killer infecting Nasonia vitripennis</name>
    <dbReference type="NCBI Taxonomy" id="638"/>
    <lineage>
        <taxon>Bacteria</taxon>
        <taxon>Pseudomonadati</taxon>
        <taxon>Pseudomonadota</taxon>
        <taxon>Gammaproteobacteria</taxon>
        <taxon>Enterobacterales</taxon>
        <taxon>Morganellaceae</taxon>
        <taxon>Arsenophonus</taxon>
    </lineage>
</organism>
<reference evidence="2" key="1">
    <citation type="submission" date="2023-04" db="EMBL/GenBank/DDBJ databases">
        <title>Genome dynamics across the evolutionary transition to endosymbiosis.</title>
        <authorList>
            <person name="Siozios S."/>
            <person name="Nadal-Jimenez P."/>
            <person name="Azagi T."/>
            <person name="Sprong H."/>
            <person name="Frost C.L."/>
            <person name="Parratt S.R."/>
            <person name="Taylor G."/>
            <person name="Brettell L."/>
            <person name="Lew K.C."/>
            <person name="Croft L."/>
            <person name="King K.C."/>
            <person name="Brockhurst M.A."/>
            <person name="Hypsa V."/>
            <person name="Novakova E."/>
            <person name="Darby A.C."/>
            <person name="Hurst G.D.D."/>
        </authorList>
    </citation>
    <scope>NUCLEOTIDE SEQUENCE</scope>
    <source>
        <strain evidence="2">AIh</strain>
    </source>
</reference>
<evidence type="ECO:0000313" key="2">
    <source>
        <dbReference type="EMBL" id="WGL95110.1"/>
    </source>
</evidence>
<dbReference type="AlphaFoldDB" id="A0AA95GF27"/>